<organism evidence="4 5">
    <name type="scientific">Nocardia xishanensis</name>
    <dbReference type="NCBI Taxonomy" id="238964"/>
    <lineage>
        <taxon>Bacteria</taxon>
        <taxon>Bacillati</taxon>
        <taxon>Actinomycetota</taxon>
        <taxon>Actinomycetes</taxon>
        <taxon>Mycobacteriales</taxon>
        <taxon>Nocardiaceae</taxon>
        <taxon>Nocardia</taxon>
    </lineage>
</organism>
<accession>A0ABW7X5I6</accession>
<dbReference type="RefSeq" id="WP_357406042.1">
    <property type="nucleotide sequence ID" value="NZ_JBEYCD010000007.1"/>
</dbReference>
<keyword evidence="2" id="KW-0812">Transmembrane</keyword>
<dbReference type="InterPro" id="IPR027381">
    <property type="entry name" value="LytR/CpsA/Psr_C"/>
</dbReference>
<evidence type="ECO:0000313" key="5">
    <source>
        <dbReference type="Proteomes" id="UP001611415"/>
    </source>
</evidence>
<keyword evidence="2" id="KW-1133">Transmembrane helix</keyword>
<evidence type="ECO:0000256" key="1">
    <source>
        <dbReference type="SAM" id="MobiDB-lite"/>
    </source>
</evidence>
<feature type="transmembrane region" description="Helical" evidence="2">
    <location>
        <begin position="15"/>
        <end position="35"/>
    </location>
</feature>
<feature type="compositionally biased region" description="Low complexity" evidence="1">
    <location>
        <begin position="48"/>
        <end position="66"/>
    </location>
</feature>
<comment type="caution">
    <text evidence="4">The sequence shown here is derived from an EMBL/GenBank/DDBJ whole genome shotgun (WGS) entry which is preliminary data.</text>
</comment>
<dbReference type="Pfam" id="PF13399">
    <property type="entry name" value="LytR_C"/>
    <property type="match status" value="1"/>
</dbReference>
<evidence type="ECO:0000259" key="3">
    <source>
        <dbReference type="Pfam" id="PF13399"/>
    </source>
</evidence>
<gene>
    <name evidence="4" type="ORF">ACH49W_23585</name>
</gene>
<protein>
    <submittedName>
        <fullName evidence="4">LytR C-terminal domain-containing protein</fullName>
    </submittedName>
</protein>
<feature type="region of interest" description="Disordered" evidence="1">
    <location>
        <begin position="36"/>
        <end position="66"/>
    </location>
</feature>
<feature type="compositionally biased region" description="Polar residues" evidence="1">
    <location>
        <begin position="36"/>
        <end position="47"/>
    </location>
</feature>
<dbReference type="Proteomes" id="UP001611415">
    <property type="component" value="Unassembled WGS sequence"/>
</dbReference>
<proteinExistence type="predicted"/>
<keyword evidence="2" id="KW-0472">Membrane</keyword>
<dbReference type="Gene3D" id="3.30.70.2390">
    <property type="match status" value="1"/>
</dbReference>
<dbReference type="EMBL" id="JBIRYO010000016">
    <property type="protein sequence ID" value="MFI2476373.1"/>
    <property type="molecule type" value="Genomic_DNA"/>
</dbReference>
<feature type="domain" description="LytR/CpsA/Psr regulator C-terminal" evidence="3">
    <location>
        <begin position="108"/>
        <end position="194"/>
    </location>
</feature>
<keyword evidence="5" id="KW-1185">Reference proteome</keyword>
<evidence type="ECO:0000256" key="2">
    <source>
        <dbReference type="SAM" id="Phobius"/>
    </source>
</evidence>
<sequence length="196" mass="18875">MSQTNPTSGGPPLRALAMVLIALAIVFAGLGAMSLSSSDSDGTNAEESSSATAAQQVTSAAPATTAAPTTVASTAVASTTASATVAPTTSAAPATAAGTPAATIDRAVPVRVLNNSLVPGLAARTADQLTASGWTNVSPGNYAGGNIAKTTVYYGNTAGEREAAMAIATQLGATVEPKSTGIGDGSPGVIVILTGN</sequence>
<reference evidence="4 5" key="1">
    <citation type="submission" date="2024-10" db="EMBL/GenBank/DDBJ databases">
        <title>The Natural Products Discovery Center: Release of the First 8490 Sequenced Strains for Exploring Actinobacteria Biosynthetic Diversity.</title>
        <authorList>
            <person name="Kalkreuter E."/>
            <person name="Kautsar S.A."/>
            <person name="Yang D."/>
            <person name="Bader C.D."/>
            <person name="Teijaro C.N."/>
            <person name="Fluegel L."/>
            <person name="Davis C.M."/>
            <person name="Simpson J.R."/>
            <person name="Lauterbach L."/>
            <person name="Steele A.D."/>
            <person name="Gui C."/>
            <person name="Meng S."/>
            <person name="Li G."/>
            <person name="Viehrig K."/>
            <person name="Ye F."/>
            <person name="Su P."/>
            <person name="Kiefer A.F."/>
            <person name="Nichols A."/>
            <person name="Cepeda A.J."/>
            <person name="Yan W."/>
            <person name="Fan B."/>
            <person name="Jiang Y."/>
            <person name="Adhikari A."/>
            <person name="Zheng C.-J."/>
            <person name="Schuster L."/>
            <person name="Cowan T.M."/>
            <person name="Smanski M.J."/>
            <person name="Chevrette M.G."/>
            <person name="De Carvalho L.P.S."/>
            <person name="Shen B."/>
        </authorList>
    </citation>
    <scope>NUCLEOTIDE SEQUENCE [LARGE SCALE GENOMIC DNA]</scope>
    <source>
        <strain evidence="4 5">NPDC019275</strain>
    </source>
</reference>
<name>A0ABW7X5I6_9NOCA</name>
<evidence type="ECO:0000313" key="4">
    <source>
        <dbReference type="EMBL" id="MFI2476373.1"/>
    </source>
</evidence>